<dbReference type="EMBL" id="CM003379">
    <property type="protein sequence ID" value="KOM52578.1"/>
    <property type="molecule type" value="Genomic_DNA"/>
</dbReference>
<feature type="compositionally biased region" description="Low complexity" evidence="1">
    <location>
        <begin position="231"/>
        <end position="246"/>
    </location>
</feature>
<feature type="region of interest" description="Disordered" evidence="1">
    <location>
        <begin position="230"/>
        <end position="254"/>
    </location>
</feature>
<dbReference type="Proteomes" id="UP000053144">
    <property type="component" value="Chromosome 9"/>
</dbReference>
<proteinExistence type="predicted"/>
<accession>A0A0L9VC44</accession>
<gene>
    <name evidence="2" type="ORF">LR48_Vigan09g123700</name>
</gene>
<protein>
    <submittedName>
        <fullName evidence="2">Uncharacterized protein</fullName>
    </submittedName>
</protein>
<evidence type="ECO:0000313" key="2">
    <source>
        <dbReference type="EMBL" id="KOM52578.1"/>
    </source>
</evidence>
<sequence>MSGTSSGGRSLRERPAFRWADDPLSGRPAFSGAAIPYVVARHFVGRTIPYVVCGRHLGGQDLGGRAFVWGGCDVGVLWAAPVASGASSVRSDPSDGSSSQASTFLLIRRGGDLQKILRCQSTELGGRSSLWSPGLSLGGRSLMRMSGTSSGGRSLRERPAFRWADDPLSGRPAFSGAAIPYVVARHFVGRTIPYVVCGRHLGGQDLGGRAFVWGGCDVGVLWAAPVASGASSVRSDPSDGSSSQASTFLKPPKS</sequence>
<evidence type="ECO:0000313" key="3">
    <source>
        <dbReference type="Proteomes" id="UP000053144"/>
    </source>
</evidence>
<name>A0A0L9VC44_PHAAN</name>
<reference evidence="3" key="1">
    <citation type="journal article" date="2015" name="Proc. Natl. Acad. Sci. U.S.A.">
        <title>Genome sequencing of adzuki bean (Vigna angularis) provides insight into high starch and low fat accumulation and domestication.</title>
        <authorList>
            <person name="Yang K."/>
            <person name="Tian Z."/>
            <person name="Chen C."/>
            <person name="Luo L."/>
            <person name="Zhao B."/>
            <person name="Wang Z."/>
            <person name="Yu L."/>
            <person name="Li Y."/>
            <person name="Sun Y."/>
            <person name="Li W."/>
            <person name="Chen Y."/>
            <person name="Li Y."/>
            <person name="Zhang Y."/>
            <person name="Ai D."/>
            <person name="Zhao J."/>
            <person name="Shang C."/>
            <person name="Ma Y."/>
            <person name="Wu B."/>
            <person name="Wang M."/>
            <person name="Gao L."/>
            <person name="Sun D."/>
            <person name="Zhang P."/>
            <person name="Guo F."/>
            <person name="Wang W."/>
            <person name="Li Y."/>
            <person name="Wang J."/>
            <person name="Varshney R.K."/>
            <person name="Wang J."/>
            <person name="Ling H.Q."/>
            <person name="Wan P."/>
        </authorList>
    </citation>
    <scope>NUCLEOTIDE SEQUENCE</scope>
    <source>
        <strain evidence="3">cv. Jingnong 6</strain>
    </source>
</reference>
<evidence type="ECO:0000256" key="1">
    <source>
        <dbReference type="SAM" id="MobiDB-lite"/>
    </source>
</evidence>
<dbReference type="AlphaFoldDB" id="A0A0L9VC44"/>
<organism evidence="2 3">
    <name type="scientific">Phaseolus angularis</name>
    <name type="common">Azuki bean</name>
    <name type="synonym">Vigna angularis</name>
    <dbReference type="NCBI Taxonomy" id="3914"/>
    <lineage>
        <taxon>Eukaryota</taxon>
        <taxon>Viridiplantae</taxon>
        <taxon>Streptophyta</taxon>
        <taxon>Embryophyta</taxon>
        <taxon>Tracheophyta</taxon>
        <taxon>Spermatophyta</taxon>
        <taxon>Magnoliopsida</taxon>
        <taxon>eudicotyledons</taxon>
        <taxon>Gunneridae</taxon>
        <taxon>Pentapetalae</taxon>
        <taxon>rosids</taxon>
        <taxon>fabids</taxon>
        <taxon>Fabales</taxon>
        <taxon>Fabaceae</taxon>
        <taxon>Papilionoideae</taxon>
        <taxon>50 kb inversion clade</taxon>
        <taxon>NPAAA clade</taxon>
        <taxon>indigoferoid/millettioid clade</taxon>
        <taxon>Phaseoleae</taxon>
        <taxon>Vigna</taxon>
    </lineage>
</organism>
<dbReference type="Gramene" id="KOM52578">
    <property type="protein sequence ID" value="KOM52578"/>
    <property type="gene ID" value="LR48_Vigan09g123700"/>
</dbReference>